<keyword evidence="7" id="KW-1133">Transmembrane helix</keyword>
<feature type="region of interest" description="Disordered" evidence="6">
    <location>
        <begin position="968"/>
        <end position="993"/>
    </location>
</feature>
<dbReference type="InterPro" id="IPR036352">
    <property type="entry name" value="Semap_dom_sf"/>
</dbReference>
<evidence type="ECO:0000256" key="3">
    <source>
        <dbReference type="ARBA" id="ARBA00023157"/>
    </source>
</evidence>
<feature type="compositionally biased region" description="Polar residues" evidence="6">
    <location>
        <begin position="723"/>
        <end position="740"/>
    </location>
</feature>
<keyword evidence="10" id="KW-1185">Reference proteome</keyword>
<comment type="caution">
    <text evidence="5">Lacks conserved residue(s) required for the propagation of feature annotation.</text>
</comment>
<dbReference type="Ensembl" id="ENSACLT00000045973.1">
    <property type="protein sequence ID" value="ENSACLP00000069097.1"/>
    <property type="gene ID" value="ENSACLG00000010420.2"/>
</dbReference>
<reference evidence="9" key="3">
    <citation type="submission" date="2025-08" db="UniProtKB">
        <authorList>
            <consortium name="Ensembl"/>
        </authorList>
    </citation>
    <scope>IDENTIFICATION</scope>
</reference>
<dbReference type="GO" id="GO:0045499">
    <property type="term" value="F:chemorepellent activity"/>
    <property type="evidence" value="ECO:0007669"/>
    <property type="project" value="TreeGrafter"/>
</dbReference>
<keyword evidence="4" id="KW-0325">Glycoprotein</keyword>
<dbReference type="GO" id="GO:0030335">
    <property type="term" value="P:positive regulation of cell migration"/>
    <property type="evidence" value="ECO:0007669"/>
    <property type="project" value="TreeGrafter"/>
</dbReference>
<dbReference type="GO" id="GO:0030215">
    <property type="term" value="F:semaphorin receptor binding"/>
    <property type="evidence" value="ECO:0007669"/>
    <property type="project" value="InterPro"/>
</dbReference>
<keyword evidence="7" id="KW-0812">Transmembrane</keyword>
<feature type="region of interest" description="Disordered" evidence="6">
    <location>
        <begin position="642"/>
        <end position="668"/>
    </location>
</feature>
<feature type="region of interest" description="Disordered" evidence="6">
    <location>
        <begin position="1022"/>
        <end position="1046"/>
    </location>
</feature>
<evidence type="ECO:0000256" key="2">
    <source>
        <dbReference type="ARBA" id="ARBA00023136"/>
    </source>
</evidence>
<keyword evidence="2 7" id="KW-0472">Membrane</keyword>
<name>A0AAX7UJZ8_ASTCA</name>
<reference evidence="9 10" key="1">
    <citation type="submission" date="2018-05" db="EMBL/GenBank/DDBJ databases">
        <authorList>
            <person name="Datahose"/>
        </authorList>
    </citation>
    <scope>NUCLEOTIDE SEQUENCE</scope>
</reference>
<feature type="region of interest" description="Disordered" evidence="6">
    <location>
        <begin position="327"/>
        <end position="360"/>
    </location>
</feature>
<dbReference type="Gene3D" id="2.130.10.10">
    <property type="entry name" value="YVTN repeat-like/Quinoprotein amine dehydrogenase"/>
    <property type="match status" value="1"/>
</dbReference>
<dbReference type="PROSITE" id="PS51004">
    <property type="entry name" value="SEMA"/>
    <property type="match status" value="1"/>
</dbReference>
<organism evidence="9 10">
    <name type="scientific">Astatotilapia calliptera</name>
    <name type="common">Eastern happy</name>
    <name type="synonym">Chromis callipterus</name>
    <dbReference type="NCBI Taxonomy" id="8154"/>
    <lineage>
        <taxon>Eukaryota</taxon>
        <taxon>Metazoa</taxon>
        <taxon>Chordata</taxon>
        <taxon>Craniata</taxon>
        <taxon>Vertebrata</taxon>
        <taxon>Euteleostomi</taxon>
        <taxon>Actinopterygii</taxon>
        <taxon>Neopterygii</taxon>
        <taxon>Teleostei</taxon>
        <taxon>Neoteleostei</taxon>
        <taxon>Acanthomorphata</taxon>
        <taxon>Ovalentaria</taxon>
        <taxon>Cichlomorphae</taxon>
        <taxon>Cichliformes</taxon>
        <taxon>Cichlidae</taxon>
        <taxon>African cichlids</taxon>
        <taxon>Pseudocrenilabrinae</taxon>
        <taxon>Haplochromini</taxon>
        <taxon>Astatotilapia</taxon>
    </lineage>
</organism>
<evidence type="ECO:0000256" key="4">
    <source>
        <dbReference type="ARBA" id="ARBA00023180"/>
    </source>
</evidence>
<dbReference type="InterPro" id="IPR001627">
    <property type="entry name" value="Semap_dom"/>
</dbReference>
<feature type="compositionally biased region" description="Low complexity" evidence="6">
    <location>
        <begin position="878"/>
        <end position="910"/>
    </location>
</feature>
<reference evidence="9" key="4">
    <citation type="submission" date="2025-09" db="UniProtKB">
        <authorList>
            <consortium name="Ensembl"/>
        </authorList>
    </citation>
    <scope>IDENTIFICATION</scope>
</reference>
<gene>
    <name evidence="9" type="primary">SEMA6D</name>
</gene>
<dbReference type="SMART" id="SM00630">
    <property type="entry name" value="Sema"/>
    <property type="match status" value="1"/>
</dbReference>
<feature type="domain" description="Sema" evidence="8">
    <location>
        <begin position="1"/>
        <end position="492"/>
    </location>
</feature>
<reference evidence="10" key="2">
    <citation type="submission" date="2023-03" db="EMBL/GenBank/DDBJ databases">
        <authorList>
            <consortium name="Wellcome Sanger Institute Data Sharing"/>
        </authorList>
    </citation>
    <scope>NUCLEOTIDE SEQUENCE [LARGE SCALE GENOMIC DNA]</scope>
</reference>
<dbReference type="PANTHER" id="PTHR11036">
    <property type="entry name" value="SEMAPHORIN"/>
    <property type="match status" value="1"/>
</dbReference>
<protein>
    <recommendedName>
        <fullName evidence="8">Sema domain-containing protein</fullName>
    </recommendedName>
</protein>
<feature type="compositionally biased region" description="Basic residues" evidence="6">
    <location>
        <begin position="929"/>
        <end position="938"/>
    </location>
</feature>
<dbReference type="SUPFAM" id="SSF103575">
    <property type="entry name" value="Plexin repeat"/>
    <property type="match status" value="1"/>
</dbReference>
<feature type="region of interest" description="Disordered" evidence="6">
    <location>
        <begin position="718"/>
        <end position="741"/>
    </location>
</feature>
<dbReference type="Pfam" id="PF01437">
    <property type="entry name" value="PSI"/>
    <property type="match status" value="1"/>
</dbReference>
<dbReference type="AlphaFoldDB" id="A0AAX7UJZ8"/>
<keyword evidence="3" id="KW-1015">Disulfide bond</keyword>
<feature type="compositionally biased region" description="Basic residues" evidence="6">
    <location>
        <begin position="821"/>
        <end position="847"/>
    </location>
</feature>
<evidence type="ECO:0000256" key="6">
    <source>
        <dbReference type="SAM" id="MobiDB-lite"/>
    </source>
</evidence>
<comment type="subcellular location">
    <subcellularLocation>
        <location evidence="1">Membrane</location>
    </subcellularLocation>
</comment>
<dbReference type="GO" id="GO:0005886">
    <property type="term" value="C:plasma membrane"/>
    <property type="evidence" value="ECO:0007669"/>
    <property type="project" value="TreeGrafter"/>
</dbReference>
<evidence type="ECO:0000313" key="9">
    <source>
        <dbReference type="Ensembl" id="ENSACLP00000069097.1"/>
    </source>
</evidence>
<evidence type="ECO:0000313" key="10">
    <source>
        <dbReference type="Proteomes" id="UP000265100"/>
    </source>
</evidence>
<evidence type="ECO:0000259" key="8">
    <source>
        <dbReference type="PROSITE" id="PS51004"/>
    </source>
</evidence>
<dbReference type="Pfam" id="PF01403">
    <property type="entry name" value="Sema"/>
    <property type="match status" value="1"/>
</dbReference>
<dbReference type="GO" id="GO:0071526">
    <property type="term" value="P:semaphorin-plexin signaling pathway"/>
    <property type="evidence" value="ECO:0007669"/>
    <property type="project" value="TreeGrafter"/>
</dbReference>
<accession>A0AAX7UJZ8</accession>
<feature type="compositionally biased region" description="Low complexity" evidence="6">
    <location>
        <begin position="807"/>
        <end position="820"/>
    </location>
</feature>
<dbReference type="PANTHER" id="PTHR11036:SF11">
    <property type="entry name" value="SEMAPHORIN-6C"/>
    <property type="match status" value="1"/>
</dbReference>
<dbReference type="Gene3D" id="3.30.1680.10">
    <property type="entry name" value="ligand-binding face of the semaphorins, domain 2"/>
    <property type="match status" value="1"/>
</dbReference>
<evidence type="ECO:0000256" key="7">
    <source>
        <dbReference type="SAM" id="Phobius"/>
    </source>
</evidence>
<dbReference type="GeneTree" id="ENSGT00940000158641"/>
<dbReference type="InterPro" id="IPR027231">
    <property type="entry name" value="Semaphorin"/>
</dbReference>
<evidence type="ECO:0000256" key="5">
    <source>
        <dbReference type="PROSITE-ProRule" id="PRU00352"/>
    </source>
</evidence>
<dbReference type="Proteomes" id="UP000265100">
    <property type="component" value="Chromosome 22"/>
</dbReference>
<evidence type="ECO:0000256" key="1">
    <source>
        <dbReference type="ARBA" id="ARBA00004370"/>
    </source>
</evidence>
<sequence>MTQQQRSEACWVRRRTSVLMESAKRWLLGVVVETEVCVCELLLLRLLARVFTSNQTSVPHMLRKSRPHFPLPVFQKLTWKSNDVSKCTVRGKNSDECYNYVKVLVPRNDETLFACGTNAFNPTCRNYKMTSLEQVGEELVGQARCPFESGQSNVGLFAGGDFYSATMTDFLASDAVIYRSLGEGRPVLRTVKYDSKWLREPHFLHAIDYGNYVYFFLSEIAVEYTTLGKVVFSRVARVCKNDNGGSPRVLERYWTSFLKARLNCSVPGDSFFYFDVLQSLTNVLQINQRPAVVGVFTTQANSIPGSAVCAFYMDDIEKVFNGKFKEQRTSDSSWTPVPDEQVPRPRPGTCAGDGSASEYKSSVQFPDDTLTFIKSYPLMDEAVPSVNDRPCFTRTSSRSKLTQIVVDVSAGPFKDRTVMFLGSDDGRVLKVLASTHPNDSFGSKLLEDIDVYNPSKCNVQGQEDRRVLGLELDKDHHALFVAFSSCVIRVPLSRCAQHGACKKACLASRDPYCIWLRTGSCANVAPGFKYVLFPVSVPVPLSLPFLCSASFQPPSIRCRLKGGVRRPPDMDQRAGANVHYTLLIACVLVAFFLGAILSGFLVSCYCGGSAAHRARRLGKDPEASLPHALSLRSLAKLNGLLDGQPKSLSQGDGELSGLPTPDSTPELPIKNMKALRHHQYEKNQNCNNARDKPSCSASSLGFMAVVGNSINQQVFPFPHHHGNSLSNGTPQGVGASSTSLHLPEERKISNDERAAAVGGGGVPHHHHSQQSLPQTVVDVSALDELLKHIHEVSASGTGGIKVLTSTSSSSLFPGSSGSTAGHHHSHHHHHAQTRTHHYNHGHHHSNHHQQQNEAASYHSTSALPSDGLPKRIDPPPQNTTSSSSSSSSSSNNPTSSTSIPSSSSSSSSTPLQQQVIPERPGGGGGVSVTRHHSQRHSLIRMGSGSGAVPRHHSFNQRGPQHAHFLARMNTNNSSNNSGGPTPANSKQPSVASACLTRQHSYSEGPHAQRAAVVRRTVSLKPQIPPKPLFLPNTATSPGAEAGKYNY</sequence>
<feature type="region of interest" description="Disordered" evidence="6">
    <location>
        <begin position="807"/>
        <end position="953"/>
    </location>
</feature>
<feature type="compositionally biased region" description="Low complexity" evidence="6">
    <location>
        <begin position="969"/>
        <end position="985"/>
    </location>
</feature>
<dbReference type="GO" id="GO:0001755">
    <property type="term" value="P:neural crest cell migration"/>
    <property type="evidence" value="ECO:0007669"/>
    <property type="project" value="TreeGrafter"/>
</dbReference>
<feature type="transmembrane region" description="Helical" evidence="7">
    <location>
        <begin position="580"/>
        <end position="606"/>
    </location>
</feature>
<dbReference type="InterPro" id="IPR002165">
    <property type="entry name" value="Plexin_repeat"/>
</dbReference>
<feature type="compositionally biased region" description="Polar residues" evidence="6">
    <location>
        <begin position="853"/>
        <end position="863"/>
    </location>
</feature>
<proteinExistence type="predicted"/>
<dbReference type="SUPFAM" id="SSF101912">
    <property type="entry name" value="Sema domain"/>
    <property type="match status" value="1"/>
</dbReference>
<dbReference type="GO" id="GO:0007411">
    <property type="term" value="P:axon guidance"/>
    <property type="evidence" value="ECO:0007669"/>
    <property type="project" value="TreeGrafter"/>
</dbReference>
<dbReference type="InterPro" id="IPR015943">
    <property type="entry name" value="WD40/YVTN_repeat-like_dom_sf"/>
</dbReference>